<comment type="caution">
    <text evidence="1">The sequence shown here is derived from an EMBL/GenBank/DDBJ whole genome shotgun (WGS) entry which is preliminary data.</text>
</comment>
<keyword evidence="2" id="KW-1185">Reference proteome</keyword>
<reference evidence="1 2" key="1">
    <citation type="submission" date="2017-07" db="EMBL/GenBank/DDBJ databases">
        <title>Leptospira spp. isolated from tropical soils.</title>
        <authorList>
            <person name="Thibeaux R."/>
            <person name="Iraola G."/>
            <person name="Ferres I."/>
            <person name="Bierque E."/>
            <person name="Girault D."/>
            <person name="Soupe-Gilbert M.-E."/>
            <person name="Picardeau M."/>
            <person name="Goarant C."/>
        </authorList>
    </citation>
    <scope>NUCLEOTIDE SEQUENCE [LARGE SCALE GENOMIC DNA]</scope>
    <source>
        <strain evidence="1 2">JW2-C-B1</strain>
    </source>
</reference>
<dbReference type="EMBL" id="NPDP01000003">
    <property type="protein sequence ID" value="PJZ31360.1"/>
    <property type="molecule type" value="Genomic_DNA"/>
</dbReference>
<accession>A0ABX4NDQ9</accession>
<organism evidence="1 2">
    <name type="scientific">Leptospira kmetyi</name>
    <dbReference type="NCBI Taxonomy" id="408139"/>
    <lineage>
        <taxon>Bacteria</taxon>
        <taxon>Pseudomonadati</taxon>
        <taxon>Spirochaetota</taxon>
        <taxon>Spirochaetia</taxon>
        <taxon>Leptospirales</taxon>
        <taxon>Leptospiraceae</taxon>
        <taxon>Leptospira</taxon>
    </lineage>
</organism>
<sequence>MCRSLTKENPVKICRRHLTSVRHSQLETFKFKKNRASLKNFCDYGSKESLFVLNRMFVSKLIATFDSTRSSNQSSFQFKLGFENPFLRFDFNGTVFKVLALKYSRSIQDRNNLRQLF</sequence>
<name>A0ABX4NDQ9_9LEPT</name>
<protein>
    <submittedName>
        <fullName evidence="1">Uncharacterized protein</fullName>
    </submittedName>
</protein>
<proteinExistence type="predicted"/>
<dbReference type="Proteomes" id="UP000231919">
    <property type="component" value="Unassembled WGS sequence"/>
</dbReference>
<gene>
    <name evidence="1" type="ORF">CH378_02415</name>
</gene>
<evidence type="ECO:0000313" key="2">
    <source>
        <dbReference type="Proteomes" id="UP000231919"/>
    </source>
</evidence>
<evidence type="ECO:0000313" key="1">
    <source>
        <dbReference type="EMBL" id="PJZ31360.1"/>
    </source>
</evidence>